<dbReference type="OrthoDB" id="3354387at2759"/>
<evidence type="ECO:0000256" key="4">
    <source>
        <dbReference type="SAM" id="MobiDB-lite"/>
    </source>
</evidence>
<comment type="similarity">
    <text evidence="1">Belongs to the tryptophan dimethylallyltransferase family.</text>
</comment>
<reference evidence="6" key="1">
    <citation type="submission" date="2016-03" db="EMBL/GenBank/DDBJ databases">
        <authorList>
            <person name="Guldener U."/>
        </authorList>
    </citation>
    <scope>NUCLEOTIDE SEQUENCE [LARGE SCALE GENOMIC DNA]</scope>
    <source>
        <strain evidence="6">04CH-RAC-A.6.1</strain>
    </source>
</reference>
<gene>
    <name evidence="5" type="ORF">RAG0_16377</name>
</gene>
<dbReference type="CDD" id="cd13929">
    <property type="entry name" value="PT-DMATS_CymD"/>
    <property type="match status" value="1"/>
</dbReference>
<feature type="binding site" evidence="3">
    <location>
        <position position="295"/>
    </location>
    <ligand>
        <name>dimethylallyl diphosphate</name>
        <dbReference type="ChEBI" id="CHEBI:57623"/>
    </ligand>
</feature>
<protein>
    <recommendedName>
        <fullName evidence="7">Tryptophan dimethylallyltransferase</fullName>
    </recommendedName>
</protein>
<evidence type="ECO:0008006" key="7">
    <source>
        <dbReference type="Google" id="ProtNLM"/>
    </source>
</evidence>
<feature type="binding site" evidence="3">
    <location>
        <position position="228"/>
    </location>
    <ligand>
        <name>L-tryptophan</name>
        <dbReference type="ChEBI" id="CHEBI:57912"/>
    </ligand>
</feature>
<evidence type="ECO:0000313" key="6">
    <source>
        <dbReference type="Proteomes" id="UP000178912"/>
    </source>
</evidence>
<sequence length="464" mass="52937">MATSRRDTTRSPPPSSETTSQAEQKQNSNRSPSNLNTIDKPWNIINSTIKFHNADHQFWWDRTGRMLARLLEHAKYSAAERYRELFFYALHAVPFLGASADGKNYLLHWPSPTTPDNTPIDFSWEWGLDGTGVIRYQFEAIGPNAGTELDPLNSTAADSWIQQIKDQGLVPGHDLEWYRYFKSQLLLPDVERTELTTQTIIEETTVKAGTVVAIDMEKSGPVMKICFYPGLKALELGLSNLELCARALRSLPQYSFMKGQIEPLLTYLQEATKRWNLETGILGFDLLDPNDARIKIYVRAPHTTIEYLMDAVTMGGRIDMSQYSDRVLTDLRDFWTTFLGGAPDVVPDDAPGRARPGFYYIIKAGKPVSAKLYISPVWYSKNDADVMAKLRRYFETRKQGPDMLSQMANYERALIDIFGQRTIQERCGSQYYLGCALQKENLRIVTYSSPQTFDCEQDLRKQKK</sequence>
<accession>A0A1E1LQ58</accession>
<dbReference type="AlphaFoldDB" id="A0A1E1LQ58"/>
<proteinExistence type="inferred from homology"/>
<keyword evidence="6" id="KW-1185">Reference proteome</keyword>
<dbReference type="NCBIfam" id="TIGR03429">
    <property type="entry name" value="arom_pren_DMATS"/>
    <property type="match status" value="1"/>
</dbReference>
<name>A0A1E1LQ58_9HELO</name>
<evidence type="ECO:0000256" key="3">
    <source>
        <dbReference type="PIRSR" id="PIRSR000509-1"/>
    </source>
</evidence>
<organism evidence="5 6">
    <name type="scientific">Rhynchosporium agropyri</name>
    <dbReference type="NCBI Taxonomy" id="914238"/>
    <lineage>
        <taxon>Eukaryota</taxon>
        <taxon>Fungi</taxon>
        <taxon>Dikarya</taxon>
        <taxon>Ascomycota</taxon>
        <taxon>Pezizomycotina</taxon>
        <taxon>Leotiomycetes</taxon>
        <taxon>Helotiales</taxon>
        <taxon>Ploettnerulaceae</taxon>
        <taxon>Rhynchosporium</taxon>
    </lineage>
</organism>
<evidence type="ECO:0000256" key="1">
    <source>
        <dbReference type="ARBA" id="ARBA00010209"/>
    </source>
</evidence>
<dbReference type="Pfam" id="PF11991">
    <property type="entry name" value="Trp_DMAT"/>
    <property type="match status" value="1"/>
</dbReference>
<dbReference type="PANTHER" id="PTHR40627:SF4">
    <property type="entry name" value="PRENYLTRANSFERASE ASQH1-RELATED"/>
    <property type="match status" value="1"/>
</dbReference>
<feature type="binding site" evidence="3">
    <location>
        <position position="293"/>
    </location>
    <ligand>
        <name>dimethylallyl diphosphate</name>
        <dbReference type="ChEBI" id="CHEBI:57623"/>
    </ligand>
</feature>
<evidence type="ECO:0000313" key="5">
    <source>
        <dbReference type="EMBL" id="CZT12618.1"/>
    </source>
</evidence>
<feature type="binding site" evidence="3">
    <location>
        <position position="135"/>
    </location>
    <ligand>
        <name>dimethylallyl diphosphate</name>
        <dbReference type="ChEBI" id="CHEBI:57623"/>
    </ligand>
</feature>
<dbReference type="InterPro" id="IPR017795">
    <property type="entry name" value="ABBA_NscD-like"/>
</dbReference>
<feature type="region of interest" description="Disordered" evidence="4">
    <location>
        <begin position="1"/>
        <end position="39"/>
    </location>
</feature>
<dbReference type="GO" id="GO:0009820">
    <property type="term" value="P:alkaloid metabolic process"/>
    <property type="evidence" value="ECO:0007669"/>
    <property type="project" value="InterPro"/>
</dbReference>
<dbReference type="PANTHER" id="PTHR40627">
    <property type="entry name" value="INDOLE PRENYLTRANSFERASE TDIB-RELATED"/>
    <property type="match status" value="1"/>
</dbReference>
<feature type="compositionally biased region" description="Polar residues" evidence="4">
    <location>
        <begin position="21"/>
        <end position="37"/>
    </location>
</feature>
<keyword evidence="2" id="KW-0808">Transferase</keyword>
<feature type="binding site" evidence="3">
    <location>
        <position position="297"/>
    </location>
    <ligand>
        <name>dimethylallyl diphosphate</name>
        <dbReference type="ChEBI" id="CHEBI:57623"/>
    </ligand>
</feature>
<dbReference type="PIRSF" id="PIRSF000509">
    <property type="entry name" value="Trp_DMAT"/>
    <property type="match status" value="1"/>
</dbReference>
<dbReference type="Proteomes" id="UP000178912">
    <property type="component" value="Unassembled WGS sequence"/>
</dbReference>
<dbReference type="EMBL" id="FJUX01000165">
    <property type="protein sequence ID" value="CZT12618.1"/>
    <property type="molecule type" value="Genomic_DNA"/>
</dbReference>
<dbReference type="GO" id="GO:0016765">
    <property type="term" value="F:transferase activity, transferring alkyl or aryl (other than methyl) groups"/>
    <property type="evidence" value="ECO:0007669"/>
    <property type="project" value="InterPro"/>
</dbReference>
<evidence type="ECO:0000256" key="2">
    <source>
        <dbReference type="ARBA" id="ARBA00022679"/>
    </source>
</evidence>
<feature type="binding site" evidence="3">
    <location>
        <position position="373"/>
    </location>
    <ligand>
        <name>dimethylallyl diphosphate</name>
        <dbReference type="ChEBI" id="CHEBI:57623"/>
    </ligand>
</feature>
<feature type="binding site" evidence="3">
    <location>
        <position position="224"/>
    </location>
    <ligand>
        <name>dimethylallyl diphosphate</name>
        <dbReference type="ChEBI" id="CHEBI:57623"/>
    </ligand>
</feature>
<dbReference type="InterPro" id="IPR012148">
    <property type="entry name" value="ABBA_DMATS-like"/>
</dbReference>